<feature type="non-terminal residue" evidence="1">
    <location>
        <position position="174"/>
    </location>
</feature>
<evidence type="ECO:0000313" key="2">
    <source>
        <dbReference type="Proteomes" id="UP000789901"/>
    </source>
</evidence>
<dbReference type="Proteomes" id="UP000789901">
    <property type="component" value="Unassembled WGS sequence"/>
</dbReference>
<organism evidence="1 2">
    <name type="scientific">Gigaspora margarita</name>
    <dbReference type="NCBI Taxonomy" id="4874"/>
    <lineage>
        <taxon>Eukaryota</taxon>
        <taxon>Fungi</taxon>
        <taxon>Fungi incertae sedis</taxon>
        <taxon>Mucoromycota</taxon>
        <taxon>Glomeromycotina</taxon>
        <taxon>Glomeromycetes</taxon>
        <taxon>Diversisporales</taxon>
        <taxon>Gigasporaceae</taxon>
        <taxon>Gigaspora</taxon>
    </lineage>
</organism>
<sequence>AVDNLEEEEKITIENFWKSYEETLNILSKNSASSSRTTNVTSSTSKPFSSYKHLSQIENIFGISATRLSDLPKLNMHVDTMPCNDFENKLNFMVEQIKVLYLLPNNTNFSHNKHNRLLHERSDFANVILRGIVSTFARLENITMRKEYDFSGTNGNVKVDFAIVQGGHILCVIE</sequence>
<gene>
    <name evidence="1" type="ORF">GMARGA_LOCUS43089</name>
</gene>
<dbReference type="EMBL" id="CAJVQB010135537">
    <property type="protein sequence ID" value="CAG8854268.1"/>
    <property type="molecule type" value="Genomic_DNA"/>
</dbReference>
<reference evidence="1 2" key="1">
    <citation type="submission" date="2021-06" db="EMBL/GenBank/DDBJ databases">
        <authorList>
            <person name="Kallberg Y."/>
            <person name="Tangrot J."/>
            <person name="Rosling A."/>
        </authorList>
    </citation>
    <scope>NUCLEOTIDE SEQUENCE [LARGE SCALE GENOMIC DNA]</scope>
    <source>
        <strain evidence="1 2">120-4 pot B 10/14</strain>
    </source>
</reference>
<proteinExistence type="predicted"/>
<protein>
    <submittedName>
        <fullName evidence="1">4485_t:CDS:1</fullName>
    </submittedName>
</protein>
<evidence type="ECO:0000313" key="1">
    <source>
        <dbReference type="EMBL" id="CAG8854268.1"/>
    </source>
</evidence>
<feature type="non-terminal residue" evidence="1">
    <location>
        <position position="1"/>
    </location>
</feature>
<name>A0ABN7XG41_GIGMA</name>
<keyword evidence="2" id="KW-1185">Reference proteome</keyword>
<accession>A0ABN7XG41</accession>
<comment type="caution">
    <text evidence="1">The sequence shown here is derived from an EMBL/GenBank/DDBJ whole genome shotgun (WGS) entry which is preliminary data.</text>
</comment>